<dbReference type="RefSeq" id="WP_277275145.1">
    <property type="nucleotide sequence ID" value="NZ_JAROCY010000002.1"/>
</dbReference>
<dbReference type="InterPro" id="IPR002347">
    <property type="entry name" value="SDR_fam"/>
</dbReference>
<keyword evidence="4" id="KW-1185">Reference proteome</keyword>
<dbReference type="Gene3D" id="3.40.50.720">
    <property type="entry name" value="NAD(P)-binding Rossmann-like Domain"/>
    <property type="match status" value="1"/>
</dbReference>
<name>A0ABT6CDH8_9SPHN</name>
<dbReference type="CDD" id="cd05233">
    <property type="entry name" value="SDR_c"/>
    <property type="match status" value="1"/>
</dbReference>
<evidence type="ECO:0000256" key="2">
    <source>
        <dbReference type="ARBA" id="ARBA00023002"/>
    </source>
</evidence>
<dbReference type="Pfam" id="PF13561">
    <property type="entry name" value="adh_short_C2"/>
    <property type="match status" value="1"/>
</dbReference>
<reference evidence="3 4" key="1">
    <citation type="submission" date="2023-03" db="EMBL/GenBank/DDBJ databases">
        <title>Novosphingobium cyanobacteriorum sp. nov., isolated from a eutrophic reservoir during the Microcystis bloom period.</title>
        <authorList>
            <person name="Kang M."/>
            <person name="Le V."/>
            <person name="Ko S.-R."/>
            <person name="Lee S.-A."/>
            <person name="Ahn C.-Y."/>
        </authorList>
    </citation>
    <scope>NUCLEOTIDE SEQUENCE [LARGE SCALE GENOMIC DNA]</scope>
    <source>
        <strain evidence="3 4">HBC54</strain>
    </source>
</reference>
<dbReference type="InterPro" id="IPR036291">
    <property type="entry name" value="NAD(P)-bd_dom_sf"/>
</dbReference>
<dbReference type="PANTHER" id="PTHR42760:SF133">
    <property type="entry name" value="3-OXOACYL-[ACYL-CARRIER-PROTEIN] REDUCTASE"/>
    <property type="match status" value="1"/>
</dbReference>
<comment type="caution">
    <text evidence="3">The sequence shown here is derived from an EMBL/GenBank/DDBJ whole genome shotgun (WGS) entry which is preliminary data.</text>
</comment>
<dbReference type="PANTHER" id="PTHR42760">
    <property type="entry name" value="SHORT-CHAIN DEHYDROGENASES/REDUCTASES FAMILY MEMBER"/>
    <property type="match status" value="1"/>
</dbReference>
<evidence type="ECO:0000313" key="4">
    <source>
        <dbReference type="Proteomes" id="UP001222770"/>
    </source>
</evidence>
<evidence type="ECO:0000256" key="1">
    <source>
        <dbReference type="ARBA" id="ARBA00006484"/>
    </source>
</evidence>
<evidence type="ECO:0000313" key="3">
    <source>
        <dbReference type="EMBL" id="MDF8331990.1"/>
    </source>
</evidence>
<keyword evidence="2" id="KW-0560">Oxidoreductase</keyword>
<dbReference type="Proteomes" id="UP001222770">
    <property type="component" value="Unassembled WGS sequence"/>
</dbReference>
<gene>
    <name evidence="3" type="ORF">POM99_02140</name>
</gene>
<sequence>MTVPADKPIIIVTGAGSGMGRAIAQVLLAQGLPILLAGRRRERLDETVAGAANQDLARVAVGDLGSPAGADALLDAVCGCRVSALVASAGGQGDFIRPGAGAAAAETAWLAALRMNLFTAVLPIEAVLSRIIDGGRIILIGSTAGIDGQGGPYATAKAALAGYGRDLARRVGGRGITVNTLAPGFISDTDFFEAGGFGPVNSLIDAAARQTLLGQVGRCDDVVAAVDWLLGPGGRWVTGQTISVNGGTIMVQ</sequence>
<dbReference type="InterPro" id="IPR020904">
    <property type="entry name" value="Sc_DH/Rdtase_CS"/>
</dbReference>
<dbReference type="PRINTS" id="PR00081">
    <property type="entry name" value="GDHRDH"/>
</dbReference>
<dbReference type="SUPFAM" id="SSF51735">
    <property type="entry name" value="NAD(P)-binding Rossmann-fold domains"/>
    <property type="match status" value="1"/>
</dbReference>
<dbReference type="EMBL" id="JAROCY010000002">
    <property type="protein sequence ID" value="MDF8331990.1"/>
    <property type="molecule type" value="Genomic_DNA"/>
</dbReference>
<comment type="similarity">
    <text evidence="1">Belongs to the short-chain dehydrogenases/reductases (SDR) family.</text>
</comment>
<proteinExistence type="inferred from homology"/>
<accession>A0ABT6CDH8</accession>
<organism evidence="3 4">
    <name type="scientific">Novosphingobium cyanobacteriorum</name>
    <dbReference type="NCBI Taxonomy" id="3024215"/>
    <lineage>
        <taxon>Bacteria</taxon>
        <taxon>Pseudomonadati</taxon>
        <taxon>Pseudomonadota</taxon>
        <taxon>Alphaproteobacteria</taxon>
        <taxon>Sphingomonadales</taxon>
        <taxon>Sphingomonadaceae</taxon>
        <taxon>Novosphingobium</taxon>
    </lineage>
</organism>
<dbReference type="PROSITE" id="PS00061">
    <property type="entry name" value="ADH_SHORT"/>
    <property type="match status" value="1"/>
</dbReference>
<protein>
    <submittedName>
        <fullName evidence="3">SDR family NAD(P)-dependent oxidoreductase</fullName>
    </submittedName>
</protein>